<protein>
    <submittedName>
        <fullName evidence="2">Uncharacterized protein</fullName>
    </submittedName>
</protein>
<dbReference type="EMBL" id="JARBJD010000183">
    <property type="protein sequence ID" value="KAK2948112.1"/>
    <property type="molecule type" value="Genomic_DNA"/>
</dbReference>
<proteinExistence type="predicted"/>
<evidence type="ECO:0000256" key="1">
    <source>
        <dbReference type="SAM" id="MobiDB-lite"/>
    </source>
</evidence>
<keyword evidence="3" id="KW-1185">Reference proteome</keyword>
<reference evidence="2 3" key="1">
    <citation type="journal article" date="2022" name="bioRxiv">
        <title>Genomics of Preaxostyla Flagellates Illuminates Evolutionary Transitions and the Path Towards Mitochondrial Loss.</title>
        <authorList>
            <person name="Novak L.V.F."/>
            <person name="Treitli S.C."/>
            <person name="Pyrih J."/>
            <person name="Halakuc P."/>
            <person name="Pipaliya S.V."/>
            <person name="Vacek V."/>
            <person name="Brzon O."/>
            <person name="Soukal P."/>
            <person name="Eme L."/>
            <person name="Dacks J.B."/>
            <person name="Karnkowska A."/>
            <person name="Elias M."/>
            <person name="Hampl V."/>
        </authorList>
    </citation>
    <scope>NUCLEOTIDE SEQUENCE [LARGE SCALE GENOMIC DNA]</scope>
    <source>
        <strain evidence="2">NAU3</strain>
        <tissue evidence="2">Gut</tissue>
    </source>
</reference>
<organism evidence="2 3">
    <name type="scientific">Blattamonas nauphoetae</name>
    <dbReference type="NCBI Taxonomy" id="2049346"/>
    <lineage>
        <taxon>Eukaryota</taxon>
        <taxon>Metamonada</taxon>
        <taxon>Preaxostyla</taxon>
        <taxon>Oxymonadida</taxon>
        <taxon>Blattamonas</taxon>
    </lineage>
</organism>
<evidence type="ECO:0000313" key="2">
    <source>
        <dbReference type="EMBL" id="KAK2948112.1"/>
    </source>
</evidence>
<feature type="compositionally biased region" description="Basic and acidic residues" evidence="1">
    <location>
        <begin position="57"/>
        <end position="66"/>
    </location>
</feature>
<name>A0ABQ9X7Z0_9EUKA</name>
<comment type="caution">
    <text evidence="2">The sequence shown here is derived from an EMBL/GenBank/DDBJ whole genome shotgun (WGS) entry which is preliminary data.</text>
</comment>
<sequence length="152" mass="16233">MCHHDTLQPCVQPLQMRRELSCGERARHHSTIVLTVLPPKSGESGVLGVFGCESRREGSAGERAGFDKPNFPTVPHNSNDEPEPPAAAATTLPPRLPRREQERILSVRNAEAGPAAERDAHARLQASGASAVCGEKGRGRVVAEESDSGGRV</sequence>
<dbReference type="Proteomes" id="UP001281761">
    <property type="component" value="Unassembled WGS sequence"/>
</dbReference>
<gene>
    <name evidence="2" type="ORF">BLNAU_16912</name>
</gene>
<feature type="compositionally biased region" description="Basic and acidic residues" evidence="1">
    <location>
        <begin position="135"/>
        <end position="152"/>
    </location>
</feature>
<accession>A0ABQ9X7Z0</accession>
<feature type="region of interest" description="Disordered" evidence="1">
    <location>
        <begin position="57"/>
        <end position="152"/>
    </location>
</feature>
<evidence type="ECO:0000313" key="3">
    <source>
        <dbReference type="Proteomes" id="UP001281761"/>
    </source>
</evidence>